<dbReference type="CDD" id="cd12156">
    <property type="entry name" value="HPPR"/>
    <property type="match status" value="1"/>
</dbReference>
<evidence type="ECO:0000313" key="8">
    <source>
        <dbReference type="Proteomes" id="UP000053675"/>
    </source>
</evidence>
<dbReference type="RefSeq" id="WP_036485006.1">
    <property type="nucleotide sequence ID" value="NZ_JMQM01000002.1"/>
</dbReference>
<keyword evidence="1" id="KW-0521">NADP</keyword>
<keyword evidence="3" id="KW-0520">NAD</keyword>
<sequence>MDKPVILQMGEYPAWDETPLNARFDMRRIFDATDADAFLAEHAPYARGIATRGELGASRAVIDACPKLEIVSVYGVGYDAVDLDACRARGIQVTNTPDVLSGDVADFAVAMMLAQSRGIVAGDGWVRNGDWTKRGAMPLQRRAFGRRAGILGLGRIGFEIAKRLSGFDMKISYTDVAPKHYAQDWTFVATPEELATQCDFLFVAAAASRETRHIVNGDVLAALGPDGMLINVSRASNVDEDALIAALSDGTLGAAALDVFEGEPALDERFLSVPNIMLQPHQASGTVETRKAMGALLRANLEAHFSGKPLISPVSEVAP</sequence>
<dbReference type="InterPro" id="IPR029752">
    <property type="entry name" value="D-isomer_DH_CS1"/>
</dbReference>
<dbReference type="eggNOG" id="COG1052">
    <property type="taxonomic scope" value="Bacteria"/>
</dbReference>
<comment type="caution">
    <text evidence="7">The sequence shown here is derived from an EMBL/GenBank/DDBJ whole genome shotgun (WGS) entry which is preliminary data.</text>
</comment>
<evidence type="ECO:0000256" key="3">
    <source>
        <dbReference type="ARBA" id="ARBA00023027"/>
    </source>
</evidence>
<evidence type="ECO:0000256" key="4">
    <source>
        <dbReference type="RuleBase" id="RU003719"/>
    </source>
</evidence>
<keyword evidence="2 4" id="KW-0560">Oxidoreductase</keyword>
<dbReference type="InterPro" id="IPR006140">
    <property type="entry name" value="D-isomer_DH_NAD-bd"/>
</dbReference>
<reference evidence="7 8" key="1">
    <citation type="submission" date="2014-05" db="EMBL/GenBank/DDBJ databases">
        <title>Draft Genome Sequence of Nitratireductor basaltis Strain UMTGB225, A Marine Bacterium Isolated from Green Barrel Tunicate.</title>
        <authorList>
            <person name="Gan H.Y."/>
        </authorList>
    </citation>
    <scope>NUCLEOTIDE SEQUENCE [LARGE SCALE GENOMIC DNA]</scope>
    <source>
        <strain evidence="7 8">UMTGB225</strain>
    </source>
</reference>
<keyword evidence="8" id="KW-1185">Reference proteome</keyword>
<organism evidence="7 8">
    <name type="scientific">Nitratireductor basaltis</name>
    <dbReference type="NCBI Taxonomy" id="472175"/>
    <lineage>
        <taxon>Bacteria</taxon>
        <taxon>Pseudomonadati</taxon>
        <taxon>Pseudomonadota</taxon>
        <taxon>Alphaproteobacteria</taxon>
        <taxon>Hyphomicrobiales</taxon>
        <taxon>Phyllobacteriaceae</taxon>
        <taxon>Nitratireductor</taxon>
    </lineage>
</organism>
<evidence type="ECO:0000256" key="1">
    <source>
        <dbReference type="ARBA" id="ARBA00022857"/>
    </source>
</evidence>
<dbReference type="GO" id="GO:0005829">
    <property type="term" value="C:cytosol"/>
    <property type="evidence" value="ECO:0007669"/>
    <property type="project" value="TreeGrafter"/>
</dbReference>
<dbReference type="Pfam" id="PF02826">
    <property type="entry name" value="2-Hacid_dh_C"/>
    <property type="match status" value="1"/>
</dbReference>
<dbReference type="SUPFAM" id="SSF51735">
    <property type="entry name" value="NAD(P)-binding Rossmann-fold domains"/>
    <property type="match status" value="1"/>
</dbReference>
<accession>A0A084U5W3</accession>
<dbReference type="OrthoDB" id="9793626at2"/>
<dbReference type="GO" id="GO:0030267">
    <property type="term" value="F:glyoxylate reductase (NADPH) activity"/>
    <property type="evidence" value="ECO:0007669"/>
    <property type="project" value="TreeGrafter"/>
</dbReference>
<dbReference type="GO" id="GO:0016618">
    <property type="term" value="F:hydroxypyruvate reductase [NAD(P)H] activity"/>
    <property type="evidence" value="ECO:0007669"/>
    <property type="project" value="TreeGrafter"/>
</dbReference>
<name>A0A084U5W3_9HYPH</name>
<proteinExistence type="inferred from homology"/>
<dbReference type="STRING" id="472175.EL18_02599"/>
<evidence type="ECO:0000313" key="7">
    <source>
        <dbReference type="EMBL" id="KFB08349.1"/>
    </source>
</evidence>
<dbReference type="Gene3D" id="3.40.50.720">
    <property type="entry name" value="NAD(P)-binding Rossmann-like Domain"/>
    <property type="match status" value="2"/>
</dbReference>
<dbReference type="EMBL" id="JMQM01000002">
    <property type="protein sequence ID" value="KFB08349.1"/>
    <property type="molecule type" value="Genomic_DNA"/>
</dbReference>
<gene>
    <name evidence="7" type="ORF">EL18_02599</name>
</gene>
<evidence type="ECO:0000256" key="2">
    <source>
        <dbReference type="ARBA" id="ARBA00023002"/>
    </source>
</evidence>
<dbReference type="Proteomes" id="UP000053675">
    <property type="component" value="Unassembled WGS sequence"/>
</dbReference>
<feature type="domain" description="D-isomer specific 2-hydroxyacid dehydrogenase NAD-binding" evidence="6">
    <location>
        <begin position="109"/>
        <end position="283"/>
    </location>
</feature>
<evidence type="ECO:0000259" key="6">
    <source>
        <dbReference type="Pfam" id="PF02826"/>
    </source>
</evidence>
<feature type="domain" description="D-isomer specific 2-hydroxyacid dehydrogenase catalytic" evidence="5">
    <location>
        <begin position="34"/>
        <end position="314"/>
    </location>
</feature>
<dbReference type="PANTHER" id="PTHR10996">
    <property type="entry name" value="2-HYDROXYACID DEHYDROGENASE-RELATED"/>
    <property type="match status" value="1"/>
</dbReference>
<dbReference type="PATRIC" id="fig|472175.3.peg.2591"/>
<dbReference type="AlphaFoldDB" id="A0A084U5W3"/>
<protein>
    <submittedName>
        <fullName evidence="7">D-isomer specific 2-hydroxyacid dehydrogenase NAD-binding protein</fullName>
    </submittedName>
</protein>
<dbReference type="FunFam" id="3.40.50.720:FF:000213">
    <property type="entry name" value="Putative 2-hydroxyacid dehydrogenase"/>
    <property type="match status" value="1"/>
</dbReference>
<dbReference type="PROSITE" id="PS00065">
    <property type="entry name" value="D_2_HYDROXYACID_DH_1"/>
    <property type="match status" value="1"/>
</dbReference>
<dbReference type="PANTHER" id="PTHR10996:SF178">
    <property type="entry name" value="2-HYDROXYACID DEHYDROGENASE YGL185C-RELATED"/>
    <property type="match status" value="1"/>
</dbReference>
<dbReference type="InterPro" id="IPR006139">
    <property type="entry name" value="D-isomer_2_OHA_DH_cat_dom"/>
</dbReference>
<comment type="similarity">
    <text evidence="4">Belongs to the D-isomer specific 2-hydroxyacid dehydrogenase family.</text>
</comment>
<dbReference type="InterPro" id="IPR050223">
    <property type="entry name" value="D-isomer_2-hydroxyacid_DH"/>
</dbReference>
<dbReference type="InterPro" id="IPR036291">
    <property type="entry name" value="NAD(P)-bd_dom_sf"/>
</dbReference>
<dbReference type="SUPFAM" id="SSF52283">
    <property type="entry name" value="Formate/glycerate dehydrogenase catalytic domain-like"/>
    <property type="match status" value="1"/>
</dbReference>
<dbReference type="GO" id="GO:0051287">
    <property type="term" value="F:NAD binding"/>
    <property type="evidence" value="ECO:0007669"/>
    <property type="project" value="InterPro"/>
</dbReference>
<evidence type="ECO:0000259" key="5">
    <source>
        <dbReference type="Pfam" id="PF00389"/>
    </source>
</evidence>
<dbReference type="Pfam" id="PF00389">
    <property type="entry name" value="2-Hacid_dh"/>
    <property type="match status" value="1"/>
</dbReference>